<keyword evidence="4" id="KW-1185">Reference proteome</keyword>
<dbReference type="Pfam" id="PF03372">
    <property type="entry name" value="Exo_endo_phos"/>
    <property type="match status" value="1"/>
</dbReference>
<dbReference type="InterPro" id="IPR036691">
    <property type="entry name" value="Endo/exonu/phosph_ase_sf"/>
</dbReference>
<dbReference type="EnsemblMetazoa" id="HelroT168227">
    <property type="protein sequence ID" value="HelroP168227"/>
    <property type="gene ID" value="HelroG168227"/>
</dbReference>
<evidence type="ECO:0000313" key="4">
    <source>
        <dbReference type="Proteomes" id="UP000015101"/>
    </source>
</evidence>
<evidence type="ECO:0000259" key="1">
    <source>
        <dbReference type="Pfam" id="PF03372"/>
    </source>
</evidence>
<dbReference type="OrthoDB" id="6372692at2759"/>
<evidence type="ECO:0000313" key="2">
    <source>
        <dbReference type="EMBL" id="ESO09266.1"/>
    </source>
</evidence>
<dbReference type="STRING" id="6412.T1F0C1"/>
<dbReference type="KEGG" id="hro:HELRODRAFT_168227"/>
<dbReference type="eggNOG" id="ENOG502TGVU">
    <property type="taxonomic scope" value="Eukaryota"/>
</dbReference>
<dbReference type="InParanoid" id="T1F0C1"/>
<reference evidence="3" key="3">
    <citation type="submission" date="2015-06" db="UniProtKB">
        <authorList>
            <consortium name="EnsemblMetazoa"/>
        </authorList>
    </citation>
    <scope>IDENTIFICATION</scope>
</reference>
<reference evidence="4" key="1">
    <citation type="submission" date="2012-12" db="EMBL/GenBank/DDBJ databases">
        <authorList>
            <person name="Hellsten U."/>
            <person name="Grimwood J."/>
            <person name="Chapman J.A."/>
            <person name="Shapiro H."/>
            <person name="Aerts A."/>
            <person name="Otillar R.P."/>
            <person name="Terry A.Y."/>
            <person name="Boore J.L."/>
            <person name="Simakov O."/>
            <person name="Marletaz F."/>
            <person name="Cho S.-J."/>
            <person name="Edsinger-Gonzales E."/>
            <person name="Havlak P."/>
            <person name="Kuo D.-H."/>
            <person name="Larsson T."/>
            <person name="Lv J."/>
            <person name="Arendt D."/>
            <person name="Savage R."/>
            <person name="Osoegawa K."/>
            <person name="de Jong P."/>
            <person name="Lindberg D.R."/>
            <person name="Seaver E.C."/>
            <person name="Weisblat D.A."/>
            <person name="Putnam N.H."/>
            <person name="Grigoriev I.V."/>
            <person name="Rokhsar D.S."/>
        </authorList>
    </citation>
    <scope>NUCLEOTIDE SEQUENCE</scope>
</reference>
<feature type="domain" description="Endonuclease/exonuclease/phosphatase" evidence="1">
    <location>
        <begin position="252"/>
        <end position="400"/>
    </location>
</feature>
<dbReference type="InterPro" id="IPR005135">
    <property type="entry name" value="Endo/exonuclease/phosphatase"/>
</dbReference>
<dbReference type="Gene3D" id="3.60.10.10">
    <property type="entry name" value="Endonuclease/exonuclease/phosphatase"/>
    <property type="match status" value="1"/>
</dbReference>
<reference evidence="2 4" key="2">
    <citation type="journal article" date="2013" name="Nature">
        <title>Insights into bilaterian evolution from three spiralian genomes.</title>
        <authorList>
            <person name="Simakov O."/>
            <person name="Marletaz F."/>
            <person name="Cho S.J."/>
            <person name="Edsinger-Gonzales E."/>
            <person name="Havlak P."/>
            <person name="Hellsten U."/>
            <person name="Kuo D.H."/>
            <person name="Larsson T."/>
            <person name="Lv J."/>
            <person name="Arendt D."/>
            <person name="Savage R."/>
            <person name="Osoegawa K."/>
            <person name="de Jong P."/>
            <person name="Grimwood J."/>
            <person name="Chapman J.A."/>
            <person name="Shapiro H."/>
            <person name="Aerts A."/>
            <person name="Otillar R.P."/>
            <person name="Terry A.Y."/>
            <person name="Boore J.L."/>
            <person name="Grigoriev I.V."/>
            <person name="Lindberg D.R."/>
            <person name="Seaver E.C."/>
            <person name="Weisblat D.A."/>
            <person name="Putnam N.H."/>
            <person name="Rokhsar D.S."/>
        </authorList>
    </citation>
    <scope>NUCLEOTIDE SEQUENCE</scope>
</reference>
<dbReference type="EMBL" id="AMQM01002920">
    <property type="status" value="NOT_ANNOTATED_CDS"/>
    <property type="molecule type" value="Genomic_DNA"/>
</dbReference>
<dbReference type="AlphaFoldDB" id="T1F0C1"/>
<dbReference type="Proteomes" id="UP000015101">
    <property type="component" value="Unassembled WGS sequence"/>
</dbReference>
<organism evidence="3 4">
    <name type="scientific">Helobdella robusta</name>
    <name type="common">Californian leech</name>
    <dbReference type="NCBI Taxonomy" id="6412"/>
    <lineage>
        <taxon>Eukaryota</taxon>
        <taxon>Metazoa</taxon>
        <taxon>Spiralia</taxon>
        <taxon>Lophotrochozoa</taxon>
        <taxon>Annelida</taxon>
        <taxon>Clitellata</taxon>
        <taxon>Hirudinea</taxon>
        <taxon>Rhynchobdellida</taxon>
        <taxon>Glossiphoniidae</taxon>
        <taxon>Helobdella</taxon>
    </lineage>
</organism>
<proteinExistence type="predicted"/>
<protein>
    <recommendedName>
        <fullName evidence="1">Endonuclease/exonuclease/phosphatase domain-containing protein</fullName>
    </recommendedName>
</protein>
<evidence type="ECO:0000313" key="3">
    <source>
        <dbReference type="EnsemblMetazoa" id="HelroP168227"/>
    </source>
</evidence>
<dbReference type="RefSeq" id="XP_009012359.1">
    <property type="nucleotide sequence ID" value="XM_009014111.1"/>
</dbReference>
<dbReference type="GO" id="GO:0003824">
    <property type="term" value="F:catalytic activity"/>
    <property type="evidence" value="ECO:0007669"/>
    <property type="project" value="InterPro"/>
</dbReference>
<dbReference type="PANTHER" id="PTHR46670">
    <property type="entry name" value="ENDO/EXONUCLEASE/PHOSPHATASE DOMAIN-CONTAINING PROTEIN"/>
    <property type="match status" value="1"/>
</dbReference>
<accession>T1F0C1</accession>
<gene>
    <name evidence="3" type="primary">20202271</name>
    <name evidence="2" type="ORF">HELRODRAFT_168227</name>
</gene>
<dbReference type="HOGENOM" id="CLU_554652_0_0_1"/>
<name>T1F0C1_HELRO</name>
<dbReference type="GeneID" id="20202271"/>
<dbReference type="SUPFAM" id="SSF56219">
    <property type="entry name" value="DNase I-like"/>
    <property type="match status" value="1"/>
</dbReference>
<sequence>MAKSHSAESFDNMISKVLEKSNDNVMKLIDKLMDRSNESLEKIIILSNNNLEKLFDKFDSNVTKLIEKSNENVRKSLAHSENILSKLFESTVIRMEALGNSFEQAVKSMSEAVTESMGQLLTTVAALSTSVSECQKQVLKMNETPLIESMTRALWAVDQERKDEERRASNVIISGMDMQPGINDEDAVSTICENYLTLKPQIVKTRRINNKKPSRPFLNARNDVLQDQIRYPAACSPFVPRNMNRTLRMSLANVRSLQNKKNDLNLFLSEYDPDIFSVIETWLSPEDRDELILPPGFCFVRKDRGTRGGGVAFVIKSSVHYKVVKTPTKYSHIEIISIDVFSSSTTYRFISYYRSGGFDNLAVDYAIDSTQCITMLCNGNVNCLLGDFNLPLIDWNNYSSPDNAIYNCFIELFNDLGLHQLLMKIESVQRRFTKAIPSIRHLPYLSRLNSVGLQTIVKIWNALPEEVVSSPSYAIFKTKLLTVDLRNFLQIK</sequence>
<dbReference type="EMBL" id="KB095959">
    <property type="protein sequence ID" value="ESO09266.1"/>
    <property type="molecule type" value="Genomic_DNA"/>
</dbReference>
<dbReference type="CTD" id="20202271"/>
<dbReference type="PANTHER" id="PTHR46670:SF3">
    <property type="entry name" value="ENDONUCLEASE_EXONUCLEASE_PHOSPHATASE DOMAIN-CONTAINING PROTEIN"/>
    <property type="match status" value="1"/>
</dbReference>